<dbReference type="InterPro" id="IPR051707">
    <property type="entry name" value="PI-Interact_SigTrans_Reg"/>
</dbReference>
<feature type="domain" description="PH" evidence="2">
    <location>
        <begin position="343"/>
        <end position="435"/>
    </location>
</feature>
<reference evidence="3" key="2">
    <citation type="journal article" date="2023" name="Microbiol Resour">
        <title>Decontamination and Annotation of the Draft Genome Sequence of the Oomycete Lagenidium giganteum ARSEF 373.</title>
        <authorList>
            <person name="Morgan W.R."/>
            <person name="Tartar A."/>
        </authorList>
    </citation>
    <scope>NUCLEOTIDE SEQUENCE</scope>
    <source>
        <strain evidence="3">ARSEF 373</strain>
    </source>
</reference>
<reference evidence="3" key="1">
    <citation type="submission" date="2022-11" db="EMBL/GenBank/DDBJ databases">
        <authorList>
            <person name="Morgan W.R."/>
            <person name="Tartar A."/>
        </authorList>
    </citation>
    <scope>NUCLEOTIDE SEQUENCE</scope>
    <source>
        <strain evidence="3">ARSEF 373</strain>
    </source>
</reference>
<dbReference type="EMBL" id="DAKRPA010000112">
    <property type="protein sequence ID" value="DAZ98228.1"/>
    <property type="molecule type" value="Genomic_DNA"/>
</dbReference>
<evidence type="ECO:0000313" key="3">
    <source>
        <dbReference type="EMBL" id="DAZ98228.1"/>
    </source>
</evidence>
<dbReference type="InterPro" id="IPR001849">
    <property type="entry name" value="PH_domain"/>
</dbReference>
<evidence type="ECO:0000313" key="4">
    <source>
        <dbReference type="Proteomes" id="UP001146120"/>
    </source>
</evidence>
<dbReference type="CDD" id="cd00821">
    <property type="entry name" value="PH"/>
    <property type="match status" value="1"/>
</dbReference>
<name>A0AAV2YYG6_9STRA</name>
<dbReference type="AlphaFoldDB" id="A0AAV2YYG6"/>
<keyword evidence="4" id="KW-1185">Reference proteome</keyword>
<sequence length="663" mass="72915">MHAAAASGGHQYGRGSGNGNGYGAYGGRDTTTATAAVADVAEAAFPTRSNQDAELGLAVDTRNYQALLQEKAQSRSKATFEAKFSDRGGMDHDAVVGLPIETRNYVALIGDRQAPRVVDAGDLSDDDDDAVLGLPASTGNYVAMLGDQKGGKAGVRGRGYSELANGRRTDRVGSTPANIGMDTPGTDQRGYSVVPRADAFVTAPVARGQQQQQQQQPHGTRLSCFDDPSGAHGVVPHSSWLYIKSRTFKTWKRYYATLSGLEFKYSSGPGHAPKGFGIVQAIRAWDEEPYGLIFVLTTNKQVPAYCTREADYDKWLEAVNKALDRQQTKYSKSRTNYVVAKASDGHEGYLYRQERNKSWKEFFFCLRSDGFLMCKEDEQTIADAKTSGYVKAVSFADSHPNGLAIQLDTGVSLLVYAQSYDDKMMWYAAMSSMAAANDTTNNLSNTSVKSGYVKTARNNYSGWLCKQTGLFKSWKRMYFTLHGNELTFAKDTNCPILLCDKVRSVEEWSGKTNGLQISLKSGRVWKVYAETYDSAKHWRTVISEACRHAEHTNIKRYLAGRKRKNLPPVFGGWLTSVKNGVKVRHYYVLDDNILGSSDDVDNQLSAIGFVVDVSKARDLPCGLVITLANRSRMKVAADSVDSFSAWLECLNAAANSRDNQQDR</sequence>
<dbReference type="PROSITE" id="PS50003">
    <property type="entry name" value="PH_DOMAIN"/>
    <property type="match status" value="2"/>
</dbReference>
<proteinExistence type="predicted"/>
<evidence type="ECO:0000256" key="1">
    <source>
        <dbReference type="SAM" id="MobiDB-lite"/>
    </source>
</evidence>
<dbReference type="InterPro" id="IPR011993">
    <property type="entry name" value="PH-like_dom_sf"/>
</dbReference>
<dbReference type="SUPFAM" id="SSF50729">
    <property type="entry name" value="PH domain-like"/>
    <property type="match status" value="4"/>
</dbReference>
<accession>A0AAV2YYG6</accession>
<dbReference type="PANTHER" id="PTHR14336:SF15">
    <property type="entry name" value="DUAL ADAPTER FOR PHOSPHOTYROSINE AND 3-PHOSPHOTYROSINE AND 3-PHOSPHOINOSITIDE"/>
    <property type="match status" value="1"/>
</dbReference>
<comment type="caution">
    <text evidence="3">The sequence shown here is derived from an EMBL/GenBank/DDBJ whole genome shotgun (WGS) entry which is preliminary data.</text>
</comment>
<dbReference type="Gene3D" id="2.30.29.30">
    <property type="entry name" value="Pleckstrin-homology domain (PH domain)/Phosphotyrosine-binding domain (PTB)"/>
    <property type="match status" value="3"/>
</dbReference>
<dbReference type="Pfam" id="PF00169">
    <property type="entry name" value="PH"/>
    <property type="match status" value="2"/>
</dbReference>
<dbReference type="SMART" id="SM00233">
    <property type="entry name" value="PH"/>
    <property type="match status" value="4"/>
</dbReference>
<dbReference type="PANTHER" id="PTHR14336">
    <property type="entry name" value="TANDEM PH DOMAIN CONTAINING PROTEIN"/>
    <property type="match status" value="1"/>
</dbReference>
<dbReference type="Proteomes" id="UP001146120">
    <property type="component" value="Unassembled WGS sequence"/>
</dbReference>
<evidence type="ECO:0000259" key="2">
    <source>
        <dbReference type="PROSITE" id="PS50003"/>
    </source>
</evidence>
<organism evidence="3 4">
    <name type="scientific">Lagenidium giganteum</name>
    <dbReference type="NCBI Taxonomy" id="4803"/>
    <lineage>
        <taxon>Eukaryota</taxon>
        <taxon>Sar</taxon>
        <taxon>Stramenopiles</taxon>
        <taxon>Oomycota</taxon>
        <taxon>Peronosporomycetes</taxon>
        <taxon>Pythiales</taxon>
        <taxon>Pythiaceae</taxon>
    </lineage>
</organism>
<feature type="region of interest" description="Disordered" evidence="1">
    <location>
        <begin position="166"/>
        <end position="191"/>
    </location>
</feature>
<protein>
    <recommendedName>
        <fullName evidence="2">PH domain-containing protein</fullName>
    </recommendedName>
</protein>
<feature type="domain" description="PH" evidence="2">
    <location>
        <begin position="457"/>
        <end position="655"/>
    </location>
</feature>
<gene>
    <name evidence="3" type="ORF">N0F65_011696</name>
</gene>